<evidence type="ECO:0000313" key="3">
    <source>
        <dbReference type="Proteomes" id="UP000688137"/>
    </source>
</evidence>
<feature type="transmembrane region" description="Helical" evidence="1">
    <location>
        <begin position="12"/>
        <end position="29"/>
    </location>
</feature>
<feature type="transmembrane region" description="Helical" evidence="1">
    <location>
        <begin position="163"/>
        <end position="182"/>
    </location>
</feature>
<dbReference type="EMBL" id="CAJJDM010000078">
    <property type="protein sequence ID" value="CAD8086046.1"/>
    <property type="molecule type" value="Genomic_DNA"/>
</dbReference>
<organism evidence="2 3">
    <name type="scientific">Paramecium primaurelia</name>
    <dbReference type="NCBI Taxonomy" id="5886"/>
    <lineage>
        <taxon>Eukaryota</taxon>
        <taxon>Sar</taxon>
        <taxon>Alveolata</taxon>
        <taxon>Ciliophora</taxon>
        <taxon>Intramacronucleata</taxon>
        <taxon>Oligohymenophorea</taxon>
        <taxon>Peniculida</taxon>
        <taxon>Parameciidae</taxon>
        <taxon>Paramecium</taxon>
    </lineage>
</organism>
<evidence type="ECO:0008006" key="4">
    <source>
        <dbReference type="Google" id="ProtNLM"/>
    </source>
</evidence>
<reference evidence="2" key="1">
    <citation type="submission" date="2021-01" db="EMBL/GenBank/DDBJ databases">
        <authorList>
            <consortium name="Genoscope - CEA"/>
            <person name="William W."/>
        </authorList>
    </citation>
    <scope>NUCLEOTIDE SEQUENCE</scope>
</reference>
<keyword evidence="1" id="KW-1133">Transmembrane helix</keyword>
<gene>
    <name evidence="2" type="ORF">PPRIM_AZ9-3.1.T0750204</name>
</gene>
<protein>
    <recommendedName>
        <fullName evidence="4">Transmembrane protein</fullName>
    </recommendedName>
</protein>
<feature type="transmembrane region" description="Helical" evidence="1">
    <location>
        <begin position="132"/>
        <end position="151"/>
    </location>
</feature>
<comment type="caution">
    <text evidence="2">The sequence shown here is derived from an EMBL/GenBank/DDBJ whole genome shotgun (WGS) entry which is preliminary data.</text>
</comment>
<name>A0A8S1N7N2_PARPR</name>
<proteinExistence type="predicted"/>
<keyword evidence="1" id="KW-0472">Membrane</keyword>
<keyword evidence="3" id="KW-1185">Reference proteome</keyword>
<evidence type="ECO:0000256" key="1">
    <source>
        <dbReference type="SAM" id="Phobius"/>
    </source>
</evidence>
<accession>A0A8S1N7N2</accession>
<dbReference type="Proteomes" id="UP000688137">
    <property type="component" value="Unassembled WGS sequence"/>
</dbReference>
<dbReference type="AlphaFoldDB" id="A0A8S1N7N2"/>
<sequence length="225" mass="27027">MKIQLKCQNFKQYYFSLGVFQLFYSTLHQQLFSTLLQFPIYNFDSLFEIINRISALGSLIFLVQILLKLLSITTSKIKDKQKWKYFFQDTKTEFWQLITNHFKFIELYSIIQLQLNSQGILKHNQFYFQSKLLCRQIILLINTGSFLIYSLELNDEQYLLYGWLHISLFCFLMGSTLIIEILQQGQKAYYIHLKKIQTQEKINRESYSENPLQKFVEVKNLDMKK</sequence>
<keyword evidence="1" id="KW-0812">Transmembrane</keyword>
<evidence type="ECO:0000313" key="2">
    <source>
        <dbReference type="EMBL" id="CAD8086046.1"/>
    </source>
</evidence>
<feature type="transmembrane region" description="Helical" evidence="1">
    <location>
        <begin position="49"/>
        <end position="70"/>
    </location>
</feature>